<dbReference type="GO" id="GO:0000287">
    <property type="term" value="F:magnesium ion binding"/>
    <property type="evidence" value="ECO:0007669"/>
    <property type="project" value="TreeGrafter"/>
</dbReference>
<evidence type="ECO:0008006" key="3">
    <source>
        <dbReference type="Google" id="ProtNLM"/>
    </source>
</evidence>
<dbReference type="EMBL" id="FNSD01000001">
    <property type="protein sequence ID" value="SEC38092.1"/>
    <property type="molecule type" value="Genomic_DNA"/>
</dbReference>
<dbReference type="RefSeq" id="WP_074655111.1">
    <property type="nucleotide sequence ID" value="NZ_FNSD01000001.1"/>
</dbReference>
<dbReference type="InterPro" id="IPR023214">
    <property type="entry name" value="HAD_sf"/>
</dbReference>
<sequence length="306" mass="33531">MTIHEALPRMIAIDMDGTLVHPGGTVSEANQASLQRARDAGARIVIATGRRHSYAMKVLRTAGMQPDDIVLSSNGTVARTVSGDLIFRETMPLPTAEWLCTQLGEYRNAFVFTFDKLGAHGEDMPGALVLEELDELHGSIGKWMEANAPYIRRIVPIEDALLGEDGHPGPLPIQAMLCGSMDRMERAMAEIATTHDDRVSLHRTEYPGRDLCIVDILPRGCSKGSGLRRLLSLEALTPDDLMAIGDNWNDMPMLELARWPALMGNAPETLRELATEQGWPITCSHDLDGVSEAMSLYFPAPVFSGR</sequence>
<dbReference type="SUPFAM" id="SSF56784">
    <property type="entry name" value="HAD-like"/>
    <property type="match status" value="1"/>
</dbReference>
<dbReference type="AlphaFoldDB" id="A0A1H4S1W6"/>
<evidence type="ECO:0000313" key="2">
    <source>
        <dbReference type="Proteomes" id="UP000182409"/>
    </source>
</evidence>
<dbReference type="Proteomes" id="UP000182409">
    <property type="component" value="Unassembled WGS sequence"/>
</dbReference>
<dbReference type="PANTHER" id="PTHR10000:SF8">
    <property type="entry name" value="HAD SUPERFAMILY HYDROLASE-LIKE, TYPE 3"/>
    <property type="match status" value="1"/>
</dbReference>
<proteinExistence type="predicted"/>
<evidence type="ECO:0000313" key="1">
    <source>
        <dbReference type="EMBL" id="SEC38092.1"/>
    </source>
</evidence>
<dbReference type="InterPro" id="IPR036412">
    <property type="entry name" value="HAD-like_sf"/>
</dbReference>
<dbReference type="Pfam" id="PF08282">
    <property type="entry name" value="Hydrolase_3"/>
    <property type="match status" value="1"/>
</dbReference>
<dbReference type="Gene3D" id="3.40.50.1000">
    <property type="entry name" value="HAD superfamily/HAD-like"/>
    <property type="match status" value="1"/>
</dbReference>
<dbReference type="GO" id="GO:0005829">
    <property type="term" value="C:cytosol"/>
    <property type="evidence" value="ECO:0007669"/>
    <property type="project" value="TreeGrafter"/>
</dbReference>
<protein>
    <recommendedName>
        <fullName evidence="3">HAD-superfamily hydrolase, subfamily IIB</fullName>
    </recommendedName>
</protein>
<dbReference type="OrthoDB" id="9781413at2"/>
<dbReference type="PANTHER" id="PTHR10000">
    <property type="entry name" value="PHOSPHOSERINE PHOSPHATASE"/>
    <property type="match status" value="1"/>
</dbReference>
<name>A0A1H4S1W6_9BACT</name>
<gene>
    <name evidence="1" type="ORF">SAMN05443244_3319</name>
</gene>
<dbReference type="PROSITE" id="PS01229">
    <property type="entry name" value="COF_2"/>
    <property type="match status" value="1"/>
</dbReference>
<dbReference type="Gene3D" id="3.30.1240.10">
    <property type="match status" value="1"/>
</dbReference>
<organism evidence="1 2">
    <name type="scientific">Terriglobus roseus</name>
    <dbReference type="NCBI Taxonomy" id="392734"/>
    <lineage>
        <taxon>Bacteria</taxon>
        <taxon>Pseudomonadati</taxon>
        <taxon>Acidobacteriota</taxon>
        <taxon>Terriglobia</taxon>
        <taxon>Terriglobales</taxon>
        <taxon>Acidobacteriaceae</taxon>
        <taxon>Terriglobus</taxon>
    </lineage>
</organism>
<dbReference type="InterPro" id="IPR006379">
    <property type="entry name" value="HAD-SF_hydro_IIB"/>
</dbReference>
<reference evidence="1 2" key="1">
    <citation type="submission" date="2016-10" db="EMBL/GenBank/DDBJ databases">
        <authorList>
            <person name="de Groot N.N."/>
        </authorList>
    </citation>
    <scope>NUCLEOTIDE SEQUENCE [LARGE SCALE GENOMIC DNA]</scope>
    <source>
        <strain evidence="1 2">AB35.6</strain>
    </source>
</reference>
<dbReference type="GO" id="GO:0016791">
    <property type="term" value="F:phosphatase activity"/>
    <property type="evidence" value="ECO:0007669"/>
    <property type="project" value="TreeGrafter"/>
</dbReference>
<dbReference type="NCBIfam" id="TIGR01484">
    <property type="entry name" value="HAD-SF-IIB"/>
    <property type="match status" value="1"/>
</dbReference>
<accession>A0A1H4S1W6</accession>